<proteinExistence type="inferred from homology"/>
<dbReference type="InterPro" id="IPR039344">
    <property type="entry name" value="MBLAC1"/>
</dbReference>
<name>A0ABR0Z0Z9_HUSHU</name>
<comment type="caution">
    <text evidence="10">The sequence shown here is derived from an EMBL/GenBank/DDBJ whole genome shotgun (WGS) entry which is preliminary data.</text>
</comment>
<comment type="subunit">
    <text evidence="3">Homodimer.</text>
</comment>
<comment type="subcellular location">
    <subcellularLocation>
        <location evidence="1">Cytoplasm</location>
        <location evidence="1">Cytosol</location>
    </subcellularLocation>
</comment>
<organism evidence="10 11">
    <name type="scientific">Huso huso</name>
    <name type="common">Beluga</name>
    <name type="synonym">Acipenser huso</name>
    <dbReference type="NCBI Taxonomy" id="61971"/>
    <lineage>
        <taxon>Eukaryota</taxon>
        <taxon>Metazoa</taxon>
        <taxon>Chordata</taxon>
        <taxon>Craniata</taxon>
        <taxon>Vertebrata</taxon>
        <taxon>Euteleostomi</taxon>
        <taxon>Actinopterygii</taxon>
        <taxon>Chondrostei</taxon>
        <taxon>Acipenseriformes</taxon>
        <taxon>Acipenseridae</taxon>
        <taxon>Huso</taxon>
    </lineage>
</organism>
<dbReference type="EMBL" id="JAHFZB010000020">
    <property type="protein sequence ID" value="KAK6478120.1"/>
    <property type="molecule type" value="Genomic_DNA"/>
</dbReference>
<evidence type="ECO:0000256" key="7">
    <source>
        <dbReference type="ARBA" id="ARBA00045869"/>
    </source>
</evidence>
<evidence type="ECO:0000313" key="11">
    <source>
        <dbReference type="Proteomes" id="UP001369086"/>
    </source>
</evidence>
<dbReference type="EMBL" id="JAHFZB010000056">
    <property type="protein sequence ID" value="KAK6466440.1"/>
    <property type="molecule type" value="Genomic_DNA"/>
</dbReference>
<comment type="function">
    <text evidence="7">Endoribonuclease that catalyzes the hydrolysis of histone-coding pre-mRNA 3'-end. Involved in histone pre-mRNA processing during the S-phase of the cell cycle, which is required for entering/progressing through S-phase. Cleaves histone pre-mRNA at a major and a minor cleavage site after the 5'-ACCCA-3' and the 5'-ACCCACA-3' sequence, respectively, and located downstream of the stem-loop. May require the presence of the HDE element located at the histone pre-RNA 3'-end to avoid non-specific cleavage.</text>
</comment>
<dbReference type="PANTHER" id="PTHR23200:SF48">
    <property type="entry name" value="METALLO-BETA-LACTAMASE DOMAIN-CONTAINING PROTEIN 1"/>
    <property type="match status" value="1"/>
</dbReference>
<dbReference type="InterPro" id="IPR036866">
    <property type="entry name" value="RibonucZ/Hydroxyglut_hydro"/>
</dbReference>
<evidence type="ECO:0000256" key="6">
    <source>
        <dbReference type="ARBA" id="ARBA00044690"/>
    </source>
</evidence>
<dbReference type="SUPFAM" id="SSF56281">
    <property type="entry name" value="Metallo-hydrolase/oxidoreductase"/>
    <property type="match status" value="1"/>
</dbReference>
<dbReference type="CDD" id="cd07711">
    <property type="entry name" value="MBLAC1-like_MBL-fold"/>
    <property type="match status" value="1"/>
</dbReference>
<protein>
    <recommendedName>
        <fullName evidence="4">Metallo-beta-lactamase domain-containing protein 1</fullName>
    </recommendedName>
    <alternativeName>
        <fullName evidence="5">Endoribonuclease MBLAC1</fullName>
    </alternativeName>
</protein>
<feature type="non-terminal residue" evidence="10">
    <location>
        <position position="1"/>
    </location>
</feature>
<evidence type="ECO:0000313" key="10">
    <source>
        <dbReference type="EMBL" id="KAK6478120.1"/>
    </source>
</evidence>
<keyword evidence="11" id="KW-1185">Reference proteome</keyword>
<comment type="catalytic activity">
    <reaction evidence="6">
        <text>a ribonucleotidyl-ribonucleotide-RNA + H2O = a 3'-end ribonucleotide-RNA + a 5'-end 5'-phospho-ribonucleoside-RNA + H(+)</text>
        <dbReference type="Rhea" id="RHEA:68096"/>
        <dbReference type="Rhea" id="RHEA-COMP:15179"/>
        <dbReference type="Rhea" id="RHEA-COMP:17355"/>
        <dbReference type="Rhea" id="RHEA-COMP:17428"/>
        <dbReference type="ChEBI" id="CHEBI:15377"/>
        <dbReference type="ChEBI" id="CHEBI:15378"/>
        <dbReference type="ChEBI" id="CHEBI:74896"/>
        <dbReference type="ChEBI" id="CHEBI:138282"/>
        <dbReference type="ChEBI" id="CHEBI:173118"/>
    </reaction>
    <physiologicalReaction direction="left-to-right" evidence="6">
        <dbReference type="Rhea" id="RHEA:68097"/>
    </physiologicalReaction>
</comment>
<evidence type="ECO:0000256" key="3">
    <source>
        <dbReference type="ARBA" id="ARBA00011738"/>
    </source>
</evidence>
<feature type="domain" description="Metallo-beta-lactamase" evidence="8">
    <location>
        <begin position="56"/>
        <end position="217"/>
    </location>
</feature>
<evidence type="ECO:0000256" key="2">
    <source>
        <dbReference type="ARBA" id="ARBA00006759"/>
    </source>
</evidence>
<evidence type="ECO:0000259" key="8">
    <source>
        <dbReference type="SMART" id="SM00849"/>
    </source>
</evidence>
<dbReference type="Pfam" id="PF00753">
    <property type="entry name" value="Lactamase_B"/>
    <property type="match status" value="1"/>
</dbReference>
<evidence type="ECO:0000313" key="9">
    <source>
        <dbReference type="EMBL" id="KAK6466440.1"/>
    </source>
</evidence>
<dbReference type="Proteomes" id="UP001369086">
    <property type="component" value="Unassembled WGS sequence"/>
</dbReference>
<comment type="similarity">
    <text evidence="2">Belongs to the metallo-beta-lactamase superfamily. Glyoxalase II family.</text>
</comment>
<dbReference type="PANTHER" id="PTHR23200">
    <property type="entry name" value="METALLO-BETA-LACTAMASE DOMAIN-CONTAINING PROTEIN 1"/>
    <property type="match status" value="1"/>
</dbReference>
<gene>
    <name evidence="10" type="ORF">HHUSO_G21845</name>
    <name evidence="9" type="ORF">HHUSO_G36112</name>
</gene>
<dbReference type="SMART" id="SM00849">
    <property type="entry name" value="Lactamase_B"/>
    <property type="match status" value="1"/>
</dbReference>
<evidence type="ECO:0000256" key="5">
    <source>
        <dbReference type="ARBA" id="ARBA00032988"/>
    </source>
</evidence>
<accession>A0ABR0Z0Z9</accession>
<dbReference type="Gene3D" id="3.60.15.10">
    <property type="entry name" value="Ribonuclease Z/Hydroxyacylglutathione hydrolase-like"/>
    <property type="match status" value="1"/>
</dbReference>
<evidence type="ECO:0000256" key="4">
    <source>
        <dbReference type="ARBA" id="ARBA00014856"/>
    </source>
</evidence>
<reference evidence="10 11" key="1">
    <citation type="submission" date="2021-05" db="EMBL/GenBank/DDBJ databases">
        <authorList>
            <person name="Zahm M."/>
            <person name="Klopp C."/>
            <person name="Cabau C."/>
            <person name="Kuhl H."/>
            <person name="Suciu R."/>
            <person name="Ciorpac M."/>
            <person name="Holostenco D."/>
            <person name="Gessner J."/>
            <person name="Wuertz S."/>
            <person name="Hohne C."/>
            <person name="Stock M."/>
            <person name="Gislard M."/>
            <person name="Lluch J."/>
            <person name="Milhes M."/>
            <person name="Lampietro C."/>
            <person name="Lopez Roques C."/>
            <person name="Donnadieu C."/>
            <person name="Du K."/>
            <person name="Schartl M."/>
            <person name="Guiguen Y."/>
        </authorList>
    </citation>
    <scope>NUCLEOTIDE SEQUENCE [LARGE SCALE GENOMIC DNA]</scope>
    <source>
        <strain evidence="10">Hh-F2</strain>
        <tissue evidence="10">Blood</tissue>
    </source>
</reference>
<evidence type="ECO:0000256" key="1">
    <source>
        <dbReference type="ARBA" id="ARBA00004514"/>
    </source>
</evidence>
<sequence>IEFSSPGWFQIPAMSAPLSVRTEPLGCSVIRGDPYTVWVLKEGYCVSEADGSCRADGSITLLTGPLVVLVDTGGPWDRQLLLDRLAERGVQPGDVSHVICTHGHSDHVGNLNLFPGATLAVACDVSQGDRYLSHGLGEGRPLALDPHVEVLPTPGHAGRDTSVLVRGCEGGLVLVAGDLFESEGDEESWRGLSQDPAMQERSRQGALEIADIIIPGHGPPFRVYRDTAAPPK</sequence>
<dbReference type="InterPro" id="IPR001279">
    <property type="entry name" value="Metallo-B-lactamas"/>
</dbReference>